<evidence type="ECO:0000313" key="5">
    <source>
        <dbReference type="EMBL" id="TVZ05867.1"/>
    </source>
</evidence>
<dbReference type="InterPro" id="IPR020845">
    <property type="entry name" value="AMP-binding_CS"/>
</dbReference>
<dbReference type="PANTHER" id="PTHR43201:SF5">
    <property type="entry name" value="MEDIUM-CHAIN ACYL-COA LIGASE ACSF2, MITOCHONDRIAL"/>
    <property type="match status" value="1"/>
</dbReference>
<dbReference type="InterPro" id="IPR042099">
    <property type="entry name" value="ANL_N_sf"/>
</dbReference>
<evidence type="ECO:0000313" key="6">
    <source>
        <dbReference type="Proteomes" id="UP000460272"/>
    </source>
</evidence>
<keyword evidence="2" id="KW-0436">Ligase</keyword>
<accession>A0A6P2C4H4</accession>
<dbReference type="Gene3D" id="3.30.300.30">
    <property type="match status" value="1"/>
</dbReference>
<dbReference type="GO" id="GO:0006631">
    <property type="term" value="P:fatty acid metabolic process"/>
    <property type="evidence" value="ECO:0007669"/>
    <property type="project" value="TreeGrafter"/>
</dbReference>
<sequence>MVRETTIGSVLRDAASRVPDAVALVDGDPDPALRRQWTFAGLLADAERAARALLTRFSPGERIAVWSPNRPEWVVLEFAVALAGLTLVTVNPAYQGEELAHVLGHSEADGLFHSGGQQVAILAEIRGRLPKLREVLSFERWAAFTAAGDAGLVAARLLPHVDPSSAAQVLYTSGTTGRPKGAVLSHRGLTNNARIAFQTAGIGAGDVELNPMPMFHVGGSALFTLGAVQASATHVLMPRFSPALELELIEAYRATVLCGVPTMLLALLSHPDLATRDVSSLRMIFTGGAVSPPALVRRAEAELDVIYTIGYAQTEAGCVLSMTTAADSAGDREQTLGLPLPGTALRIANPRTGETAACGETGEICARGYFVMNGYLNAPKETAAAIDAGGWLHTGDLGSLDERGYLRIAGRLKEMIIRGGENIYPREIEEVLVSHPAVADAAVVGVPDDYYGEVVGAAIRPVDGGASPDSGASPHHRSLASELDAFCRARLAAEKVPARWLITAAFPMTPSGKIRKDELRDQLAADAAS</sequence>
<protein>
    <submittedName>
        <fullName evidence="5">AMP-dependent synthetase</fullName>
    </submittedName>
</protein>
<dbReference type="EMBL" id="RPFW01000002">
    <property type="protein sequence ID" value="TVZ05867.1"/>
    <property type="molecule type" value="Genomic_DNA"/>
</dbReference>
<dbReference type="InterPro" id="IPR045851">
    <property type="entry name" value="AMP-bd_C_sf"/>
</dbReference>
<evidence type="ECO:0000256" key="2">
    <source>
        <dbReference type="ARBA" id="ARBA00022598"/>
    </source>
</evidence>
<comment type="similarity">
    <text evidence="1">Belongs to the ATP-dependent AMP-binding enzyme family.</text>
</comment>
<dbReference type="PANTHER" id="PTHR43201">
    <property type="entry name" value="ACYL-COA SYNTHETASE"/>
    <property type="match status" value="1"/>
</dbReference>
<dbReference type="Proteomes" id="UP000460272">
    <property type="component" value="Unassembled WGS sequence"/>
</dbReference>
<gene>
    <name evidence="5" type="ORF">EAS64_13345</name>
</gene>
<evidence type="ECO:0000259" key="4">
    <source>
        <dbReference type="Pfam" id="PF13193"/>
    </source>
</evidence>
<comment type="caution">
    <text evidence="5">The sequence shown here is derived from an EMBL/GenBank/DDBJ whole genome shotgun (WGS) entry which is preliminary data.</text>
</comment>
<dbReference type="GO" id="GO:0031956">
    <property type="term" value="F:medium-chain fatty acid-CoA ligase activity"/>
    <property type="evidence" value="ECO:0007669"/>
    <property type="project" value="TreeGrafter"/>
</dbReference>
<dbReference type="InterPro" id="IPR025110">
    <property type="entry name" value="AMP-bd_C"/>
</dbReference>
<evidence type="ECO:0000259" key="3">
    <source>
        <dbReference type="Pfam" id="PF00501"/>
    </source>
</evidence>
<organism evidence="5 6">
    <name type="scientific">Trebonia kvetii</name>
    <dbReference type="NCBI Taxonomy" id="2480626"/>
    <lineage>
        <taxon>Bacteria</taxon>
        <taxon>Bacillati</taxon>
        <taxon>Actinomycetota</taxon>
        <taxon>Actinomycetes</taxon>
        <taxon>Streptosporangiales</taxon>
        <taxon>Treboniaceae</taxon>
        <taxon>Trebonia</taxon>
    </lineage>
</organism>
<evidence type="ECO:0000256" key="1">
    <source>
        <dbReference type="ARBA" id="ARBA00006432"/>
    </source>
</evidence>
<proteinExistence type="inferred from homology"/>
<dbReference type="AlphaFoldDB" id="A0A6P2C4H4"/>
<dbReference type="OrthoDB" id="9803968at2"/>
<dbReference type="Pfam" id="PF00501">
    <property type="entry name" value="AMP-binding"/>
    <property type="match status" value="1"/>
</dbReference>
<dbReference type="Gene3D" id="3.40.50.12780">
    <property type="entry name" value="N-terminal domain of ligase-like"/>
    <property type="match status" value="1"/>
</dbReference>
<dbReference type="SUPFAM" id="SSF56801">
    <property type="entry name" value="Acetyl-CoA synthetase-like"/>
    <property type="match status" value="1"/>
</dbReference>
<dbReference type="PROSITE" id="PS00455">
    <property type="entry name" value="AMP_BINDING"/>
    <property type="match status" value="1"/>
</dbReference>
<feature type="domain" description="AMP-binding enzyme C-terminal" evidence="4">
    <location>
        <begin position="427"/>
        <end position="513"/>
    </location>
</feature>
<dbReference type="Pfam" id="PF13193">
    <property type="entry name" value="AMP-binding_C"/>
    <property type="match status" value="1"/>
</dbReference>
<name>A0A6P2C4H4_9ACTN</name>
<dbReference type="InterPro" id="IPR000873">
    <property type="entry name" value="AMP-dep_synth/lig_dom"/>
</dbReference>
<keyword evidence="6" id="KW-1185">Reference proteome</keyword>
<feature type="domain" description="AMP-dependent synthetase/ligase" evidence="3">
    <location>
        <begin position="12"/>
        <end position="376"/>
    </location>
</feature>
<reference evidence="5 6" key="1">
    <citation type="submission" date="2018-11" db="EMBL/GenBank/DDBJ databases">
        <title>Trebonia kvetii gen.nov., sp.nov., a novel acidophilic actinobacterium, and proposal of the new actinobacterial family Treboniaceae fam. nov.</title>
        <authorList>
            <person name="Rapoport D."/>
            <person name="Sagova-Mareckova M."/>
            <person name="Sedlacek I."/>
            <person name="Provaznik J."/>
            <person name="Kralova S."/>
            <person name="Pavlinic D."/>
            <person name="Benes V."/>
            <person name="Kopecky J."/>
        </authorList>
    </citation>
    <scope>NUCLEOTIDE SEQUENCE [LARGE SCALE GENOMIC DNA]</scope>
    <source>
        <strain evidence="5 6">15Tr583</strain>
    </source>
</reference>